<dbReference type="InterPro" id="IPR019734">
    <property type="entry name" value="TPR_rpt"/>
</dbReference>
<feature type="repeat" description="TPR" evidence="1">
    <location>
        <begin position="719"/>
        <end position="752"/>
    </location>
</feature>
<dbReference type="EMBL" id="LUUK01000234">
    <property type="protein sequence ID" value="OAI11177.1"/>
    <property type="molecule type" value="Genomic_DNA"/>
</dbReference>
<dbReference type="Pfam" id="PF14559">
    <property type="entry name" value="TPR_19"/>
    <property type="match status" value="2"/>
</dbReference>
<dbReference type="InterPro" id="IPR014266">
    <property type="entry name" value="PEP-CTERM_TPR_PrsT"/>
</dbReference>
<dbReference type="PANTHER" id="PTHR12558:SF13">
    <property type="entry name" value="CELL DIVISION CYCLE PROTEIN 27 HOMOLOG"/>
    <property type="match status" value="1"/>
</dbReference>
<feature type="signal peptide" evidence="2">
    <location>
        <begin position="1"/>
        <end position="23"/>
    </location>
</feature>
<accession>A0A177MZN8</accession>
<comment type="caution">
    <text evidence="3">The sequence shown here is derived from an EMBL/GenBank/DDBJ whole genome shotgun (WGS) entry which is preliminary data.</text>
</comment>
<dbReference type="SUPFAM" id="SSF48452">
    <property type="entry name" value="TPR-like"/>
    <property type="match status" value="6"/>
</dbReference>
<dbReference type="PANTHER" id="PTHR12558">
    <property type="entry name" value="CELL DIVISION CYCLE 16,23,27"/>
    <property type="match status" value="1"/>
</dbReference>
<feature type="repeat" description="TPR" evidence="1">
    <location>
        <begin position="167"/>
        <end position="200"/>
    </location>
</feature>
<dbReference type="STRING" id="702114.A1355_16335"/>
<feature type="repeat" description="TPR" evidence="1">
    <location>
        <begin position="481"/>
        <end position="514"/>
    </location>
</feature>
<name>A0A177MZN8_9GAMM</name>
<feature type="chain" id="PRO_5008068597" evidence="2">
    <location>
        <begin position="24"/>
        <end position="935"/>
    </location>
</feature>
<dbReference type="InterPro" id="IPR011990">
    <property type="entry name" value="TPR-like_helical_dom_sf"/>
</dbReference>
<sequence>MRPPLRRIPAALLLASTLSPFQAAISDEIRAGQFYEQAIQAQQNQNLPEAIIDLKNALQENPNYVAAHILLGEIYLKQQSLSEAEVQLTQAKQLGADQALLIKPLAQLYLYQLKYDQLIKEIDPSRFSRDLQPTLHLFRGHAYVQLGELSAALNEYDMASQINPGQIDSLIGRANTLLRRGDIDGARTATDKALQMKPDDPGVRFVIGSIKHSQGDLNGALTEYDATLAAQPEHLDARLARIGILMDQHRDDQALQDLDYVKEHYSFDPRGNYLRSVILARNNRIDESVKELNTAADTLVNLKPELVTAHAQTLMLSGLVNFGLQRYDIAVSHLQLYVRQFPEQIGGYKLLASALLAKNEPEQVITLLKPVLVRNPRDYRLMFLLGSAYMRTGRHDLASTMLEKASALSADGEQIHTEIGLNLLSMGQEQMAAEELEASFKNNPGNTQAGTHLVSIYISRGESANALRVAKAMVEQAPKNITLINLMGTAQVSAKQYKQARQSFERAIELEPNFVAAYVNLGRLDAAENKLDAAKSRLENLLNKQTDNVTLMTELALIELAAGNPERAESWLAKARKVDQKSIPVLLALIEVKLHTGKTTEAVSIAEAAELIDKNDHKVLDALARCYLANNSRDRALAIYIRMADQARLSAKLLYKVARRQLDAEDQYEAIKTLKKAVLADPKHLPSQIALVETELNYGKPVFALSRAENLRQQYPNRSFARTLLGDIAMHDKNYALAVTHFQEGFNLEPNSQVLMKLFDALKQTDRNSEAYGLLSNWLEKHPEDNVPLAALAEENMRAGRFAAAEKQYDKLLKKFPDEPQFLNNLAYVYFNLGNPKALVLAENAVKLAPEHPSANDTLGWILANTGNPEKGLRYLRDAHSRLSGDPEIRYHIAAALEMLQRNDEAKAELQEALNSGQSFNGIDKAKILLEKLNR</sequence>
<feature type="repeat" description="TPR" evidence="1">
    <location>
        <begin position="133"/>
        <end position="166"/>
    </location>
</feature>
<protein>
    <submittedName>
        <fullName evidence="3">Exosortase</fullName>
    </submittedName>
</protein>
<proteinExistence type="predicted"/>
<dbReference type="Proteomes" id="UP000077628">
    <property type="component" value="Unassembled WGS sequence"/>
</dbReference>
<keyword evidence="4" id="KW-1185">Reference proteome</keyword>
<reference evidence="4" key="1">
    <citation type="submission" date="2016-03" db="EMBL/GenBank/DDBJ databases">
        <authorList>
            <person name="Heylen K."/>
            <person name="De Vos P."/>
            <person name="Vekeman B."/>
        </authorList>
    </citation>
    <scope>NUCLEOTIDE SEQUENCE [LARGE SCALE GENOMIC DNA]</scope>
    <source>
        <strain evidence="4">R-45383</strain>
    </source>
</reference>
<keyword evidence="2" id="KW-0732">Signal</keyword>
<evidence type="ECO:0000256" key="2">
    <source>
        <dbReference type="SAM" id="SignalP"/>
    </source>
</evidence>
<dbReference type="SMART" id="SM00028">
    <property type="entry name" value="TPR"/>
    <property type="match status" value="18"/>
</dbReference>
<dbReference type="NCBIfam" id="TIGR02917">
    <property type="entry name" value="PEP_TPR_lipo"/>
    <property type="match status" value="1"/>
</dbReference>
<organism evidence="3 4">
    <name type="scientific">Methylomonas koyamae</name>
    <dbReference type="NCBI Taxonomy" id="702114"/>
    <lineage>
        <taxon>Bacteria</taxon>
        <taxon>Pseudomonadati</taxon>
        <taxon>Pseudomonadota</taxon>
        <taxon>Gammaproteobacteria</taxon>
        <taxon>Methylococcales</taxon>
        <taxon>Methylococcaceae</taxon>
        <taxon>Methylomonas</taxon>
    </lineage>
</organism>
<evidence type="ECO:0000256" key="1">
    <source>
        <dbReference type="PROSITE-ProRule" id="PRU00339"/>
    </source>
</evidence>
<dbReference type="PROSITE" id="PS50005">
    <property type="entry name" value="TPR"/>
    <property type="match status" value="4"/>
</dbReference>
<gene>
    <name evidence="3" type="ORF">A1355_16335</name>
</gene>
<dbReference type="AlphaFoldDB" id="A0A177MZN8"/>
<evidence type="ECO:0000313" key="4">
    <source>
        <dbReference type="Proteomes" id="UP000077628"/>
    </source>
</evidence>
<evidence type="ECO:0000313" key="3">
    <source>
        <dbReference type="EMBL" id="OAI11177.1"/>
    </source>
</evidence>
<keyword evidence="1" id="KW-0802">TPR repeat</keyword>
<dbReference type="Pfam" id="PF13432">
    <property type="entry name" value="TPR_16"/>
    <property type="match status" value="3"/>
</dbReference>
<dbReference type="Gene3D" id="1.25.40.10">
    <property type="entry name" value="Tetratricopeptide repeat domain"/>
    <property type="match status" value="6"/>
</dbReference>